<dbReference type="AlphaFoldDB" id="A0A072PCW5"/>
<accession>A0A072PCW5</accession>
<reference evidence="2 3" key="1">
    <citation type="submission" date="2013-03" db="EMBL/GenBank/DDBJ databases">
        <title>The Genome Sequence of Exophiala aquamarina CBS 119918.</title>
        <authorList>
            <consortium name="The Broad Institute Genomics Platform"/>
            <person name="Cuomo C."/>
            <person name="de Hoog S."/>
            <person name="Gorbushina A."/>
            <person name="Walker B."/>
            <person name="Young S.K."/>
            <person name="Zeng Q."/>
            <person name="Gargeya S."/>
            <person name="Fitzgerald M."/>
            <person name="Haas B."/>
            <person name="Abouelleil A."/>
            <person name="Allen A.W."/>
            <person name="Alvarado L."/>
            <person name="Arachchi H.M."/>
            <person name="Berlin A.M."/>
            <person name="Chapman S.B."/>
            <person name="Gainer-Dewar J."/>
            <person name="Goldberg J."/>
            <person name="Griggs A."/>
            <person name="Gujja S."/>
            <person name="Hansen M."/>
            <person name="Howarth C."/>
            <person name="Imamovic A."/>
            <person name="Ireland A."/>
            <person name="Larimer J."/>
            <person name="McCowan C."/>
            <person name="Murphy C."/>
            <person name="Pearson M."/>
            <person name="Poon T.W."/>
            <person name="Priest M."/>
            <person name="Roberts A."/>
            <person name="Saif S."/>
            <person name="Shea T."/>
            <person name="Sisk P."/>
            <person name="Sykes S."/>
            <person name="Wortman J."/>
            <person name="Nusbaum C."/>
            <person name="Birren B."/>
        </authorList>
    </citation>
    <scope>NUCLEOTIDE SEQUENCE [LARGE SCALE GENOMIC DNA]</scope>
    <source>
        <strain evidence="2 3">CBS 119918</strain>
    </source>
</reference>
<feature type="compositionally biased region" description="Basic and acidic residues" evidence="1">
    <location>
        <begin position="673"/>
        <end position="689"/>
    </location>
</feature>
<organism evidence="2 3">
    <name type="scientific">Exophiala aquamarina CBS 119918</name>
    <dbReference type="NCBI Taxonomy" id="1182545"/>
    <lineage>
        <taxon>Eukaryota</taxon>
        <taxon>Fungi</taxon>
        <taxon>Dikarya</taxon>
        <taxon>Ascomycota</taxon>
        <taxon>Pezizomycotina</taxon>
        <taxon>Eurotiomycetes</taxon>
        <taxon>Chaetothyriomycetidae</taxon>
        <taxon>Chaetothyriales</taxon>
        <taxon>Herpotrichiellaceae</taxon>
        <taxon>Exophiala</taxon>
    </lineage>
</organism>
<sequence>MAEVLGIVAGGAGLASLAIQILDDVQKIRELYNAIRDAPSEFQSLLDEIQLLSMVVSLFARESAQLKSDHEIAVAQSQIVRHCQGIHDELRPILAQLTNSLVSRKRSVSWISVKSVFQRRKIDQMLMKLERAKSTLVLARLLNITHSPPPKQSCEHTVATPSPFQKPNICRLNSDVKSMPAISRSSYSLGLGRLTVSHGKPRSDEEGDAVTARFAFAPWVLDWAITTTFRKHNGILNISLQPKCLGKHRLPTPLWDGTTPLAVLIIYKVAAAWRQPEICRKLIDLGADISALLDEEDEYIDRTRYWNPLTLACKSRLPRSIIEGLCRDQTGLAEIYTNRRFNVNNQRDTLRVLVEDGNAEIEQPAGRFGLVPHYTALHWFSGPLDTFCWLSAEDKITLIGADLQEFYLSVAIINPIQGVEFFKAAVSKHLSLRQLDSAHWFHMRFPESFVFRVVYEKLTEDEQQDLVDTMRLSLNAGIDFHNSGCPVHTPLTARFHHSIDWYIRYELSGVIDCSSWSFSSIAAPYTKRLKRWADLLEQAGQDLDEYVRVDKERGLNKWIQCRTGLLDRSNDDYLANLMVLVRVFLGVNSKEERLRIRVVYATKKRCISIPGEWVQEQSHEESSSEDDEGWTFHYPSVDDDISEYDYDEDENDSESESESESKSEDDDDDDDDRGGTERSQLRTDGEELVIRTAAS</sequence>
<dbReference type="VEuPathDB" id="FungiDB:A1O9_07323"/>
<name>A0A072PCW5_9EURO</name>
<evidence type="ECO:0008006" key="4">
    <source>
        <dbReference type="Google" id="ProtNLM"/>
    </source>
</evidence>
<dbReference type="GeneID" id="25282237"/>
<dbReference type="Proteomes" id="UP000027920">
    <property type="component" value="Unassembled WGS sequence"/>
</dbReference>
<dbReference type="HOGENOM" id="CLU_029463_0_0_1"/>
<protein>
    <recommendedName>
        <fullName evidence="4">Fungal N-terminal domain-containing protein</fullName>
    </recommendedName>
</protein>
<evidence type="ECO:0000313" key="3">
    <source>
        <dbReference type="Proteomes" id="UP000027920"/>
    </source>
</evidence>
<proteinExistence type="predicted"/>
<dbReference type="OrthoDB" id="3200163at2759"/>
<feature type="region of interest" description="Disordered" evidence="1">
    <location>
        <begin position="614"/>
        <end position="695"/>
    </location>
</feature>
<dbReference type="EMBL" id="AMGV01000005">
    <property type="protein sequence ID" value="KEF57133.1"/>
    <property type="molecule type" value="Genomic_DNA"/>
</dbReference>
<dbReference type="RefSeq" id="XP_013259723.1">
    <property type="nucleotide sequence ID" value="XM_013404269.1"/>
</dbReference>
<comment type="caution">
    <text evidence="2">The sequence shown here is derived from an EMBL/GenBank/DDBJ whole genome shotgun (WGS) entry which is preliminary data.</text>
</comment>
<evidence type="ECO:0000313" key="2">
    <source>
        <dbReference type="EMBL" id="KEF57133.1"/>
    </source>
</evidence>
<feature type="compositionally biased region" description="Acidic residues" evidence="1">
    <location>
        <begin position="637"/>
        <end position="672"/>
    </location>
</feature>
<gene>
    <name evidence="2" type="ORF">A1O9_07323</name>
</gene>
<keyword evidence="3" id="KW-1185">Reference proteome</keyword>
<evidence type="ECO:0000256" key="1">
    <source>
        <dbReference type="SAM" id="MobiDB-lite"/>
    </source>
</evidence>